<organism evidence="3 4">
    <name type="scientific">Wenzhouxiangella sediminis</name>
    <dbReference type="NCBI Taxonomy" id="1792836"/>
    <lineage>
        <taxon>Bacteria</taxon>
        <taxon>Pseudomonadati</taxon>
        <taxon>Pseudomonadota</taxon>
        <taxon>Gammaproteobacteria</taxon>
        <taxon>Chromatiales</taxon>
        <taxon>Wenzhouxiangellaceae</taxon>
        <taxon>Wenzhouxiangella</taxon>
    </lineage>
</organism>
<dbReference type="Gene3D" id="3.30.700.10">
    <property type="entry name" value="Glycoprotein, Type 4 Pilin"/>
    <property type="match status" value="1"/>
</dbReference>
<evidence type="ECO:0000256" key="1">
    <source>
        <dbReference type="SAM" id="MobiDB-lite"/>
    </source>
</evidence>
<proteinExistence type="predicted"/>
<evidence type="ECO:0000256" key="2">
    <source>
        <dbReference type="SAM" id="Phobius"/>
    </source>
</evidence>
<dbReference type="InterPro" id="IPR045584">
    <property type="entry name" value="Pilin-like"/>
</dbReference>
<keyword evidence="2" id="KW-1133">Transmembrane helix</keyword>
<evidence type="ECO:0000313" key="3">
    <source>
        <dbReference type="EMBL" id="RFF32705.1"/>
    </source>
</evidence>
<name>A0A3E1KCK7_9GAMM</name>
<dbReference type="Pfam" id="PF07963">
    <property type="entry name" value="N_methyl"/>
    <property type="match status" value="1"/>
</dbReference>
<feature type="transmembrane region" description="Helical" evidence="2">
    <location>
        <begin position="37"/>
        <end position="58"/>
    </location>
</feature>
<dbReference type="AlphaFoldDB" id="A0A3E1KCK7"/>
<dbReference type="InterPro" id="IPR012902">
    <property type="entry name" value="N_methyl_site"/>
</dbReference>
<feature type="region of interest" description="Disordered" evidence="1">
    <location>
        <begin position="1"/>
        <end position="21"/>
    </location>
</feature>
<dbReference type="SUPFAM" id="SSF54523">
    <property type="entry name" value="Pili subunits"/>
    <property type="match status" value="1"/>
</dbReference>
<sequence length="179" mass="18196">MHRPASPSTFPTPPAASTTRFKASEEPIEMPGHGQQGFTLTELVIILVLVGVLAAFVAPRIDIQGFERQAFASELINALRYAQKTAIGSGCHVQATINAAADSYSLAYNGAGGSGGVCGSGSTPLPHPTRGGAFTGNGEIDAGGAVIFDAMGRTAAGLNITLASGEVIIVEPGTGYVHD</sequence>
<reference evidence="3 4" key="1">
    <citation type="submission" date="2018-08" db="EMBL/GenBank/DDBJ databases">
        <title>Wenzhouxiangella salilacus sp. nov., a novel bacterium isolated from a saline lake in Xinjiang Province, China.</title>
        <authorList>
            <person name="Han S."/>
        </authorList>
    </citation>
    <scope>NUCLEOTIDE SEQUENCE [LARGE SCALE GENOMIC DNA]</scope>
    <source>
        <strain evidence="3 4">XDB06</strain>
    </source>
</reference>
<dbReference type="Proteomes" id="UP000260351">
    <property type="component" value="Unassembled WGS sequence"/>
</dbReference>
<protein>
    <submittedName>
        <fullName evidence="3">Prepilin-type N-terminal cleavage/methylation domain-containing protein</fullName>
    </submittedName>
</protein>
<dbReference type="EMBL" id="QUZK01000004">
    <property type="protein sequence ID" value="RFF32705.1"/>
    <property type="molecule type" value="Genomic_DNA"/>
</dbReference>
<feature type="compositionally biased region" description="Low complexity" evidence="1">
    <location>
        <begin position="1"/>
        <end position="19"/>
    </location>
</feature>
<keyword evidence="4" id="KW-1185">Reference proteome</keyword>
<accession>A0A3E1KCK7</accession>
<dbReference type="NCBIfam" id="TIGR02532">
    <property type="entry name" value="IV_pilin_GFxxxE"/>
    <property type="match status" value="1"/>
</dbReference>
<keyword evidence="2" id="KW-0472">Membrane</keyword>
<gene>
    <name evidence="3" type="ORF">DZC52_00865</name>
</gene>
<keyword evidence="2" id="KW-0812">Transmembrane</keyword>
<comment type="caution">
    <text evidence="3">The sequence shown here is derived from an EMBL/GenBank/DDBJ whole genome shotgun (WGS) entry which is preliminary data.</text>
</comment>
<evidence type="ECO:0000313" key="4">
    <source>
        <dbReference type="Proteomes" id="UP000260351"/>
    </source>
</evidence>
<dbReference type="OrthoDB" id="5786415at2"/>